<dbReference type="AlphaFoldDB" id="A0A9D7SUY2"/>
<organism evidence="1 2">
    <name type="scientific">Candidatus Opimibacter skivensis</name>
    <dbReference type="NCBI Taxonomy" id="2982028"/>
    <lineage>
        <taxon>Bacteria</taxon>
        <taxon>Pseudomonadati</taxon>
        <taxon>Bacteroidota</taxon>
        <taxon>Saprospiria</taxon>
        <taxon>Saprospirales</taxon>
        <taxon>Saprospiraceae</taxon>
        <taxon>Candidatus Opimibacter</taxon>
    </lineage>
</organism>
<protein>
    <recommendedName>
        <fullName evidence="3">Tetratricopeptide repeat protein</fullName>
    </recommendedName>
</protein>
<proteinExistence type="predicted"/>
<reference evidence="1 2" key="1">
    <citation type="submission" date="2020-10" db="EMBL/GenBank/DDBJ databases">
        <title>Connecting structure to function with the recovery of over 1000 high-quality activated sludge metagenome-assembled genomes encoding full-length rRNA genes using long-read sequencing.</title>
        <authorList>
            <person name="Singleton C.M."/>
            <person name="Petriglieri F."/>
            <person name="Kristensen J.M."/>
            <person name="Kirkegaard R.H."/>
            <person name="Michaelsen T.Y."/>
            <person name="Andersen M.H."/>
            <person name="Karst S.M."/>
            <person name="Dueholm M.S."/>
            <person name="Nielsen P.H."/>
            <person name="Albertsen M."/>
        </authorList>
    </citation>
    <scope>NUCLEOTIDE SEQUENCE [LARGE SCALE GENOMIC DNA]</scope>
    <source>
        <strain evidence="1">Ribe_18-Q3-R11-54_MAXAC.273</strain>
    </source>
</reference>
<accession>A0A9D7SUY2</accession>
<name>A0A9D7SUY2_9BACT</name>
<dbReference type="Proteomes" id="UP000808337">
    <property type="component" value="Unassembled WGS sequence"/>
</dbReference>
<evidence type="ECO:0008006" key="3">
    <source>
        <dbReference type="Google" id="ProtNLM"/>
    </source>
</evidence>
<evidence type="ECO:0000313" key="1">
    <source>
        <dbReference type="EMBL" id="MBK9982551.1"/>
    </source>
</evidence>
<gene>
    <name evidence="1" type="ORF">IPP15_09010</name>
</gene>
<dbReference type="SUPFAM" id="SSF48452">
    <property type="entry name" value="TPR-like"/>
    <property type="match status" value="1"/>
</dbReference>
<evidence type="ECO:0000313" key="2">
    <source>
        <dbReference type="Proteomes" id="UP000808337"/>
    </source>
</evidence>
<comment type="caution">
    <text evidence="1">The sequence shown here is derived from an EMBL/GenBank/DDBJ whole genome shotgun (WGS) entry which is preliminary data.</text>
</comment>
<dbReference type="InterPro" id="IPR011990">
    <property type="entry name" value="TPR-like_helical_dom_sf"/>
</dbReference>
<dbReference type="EMBL" id="JADKGY010000006">
    <property type="protein sequence ID" value="MBK9982551.1"/>
    <property type="molecule type" value="Genomic_DNA"/>
</dbReference>
<sequence length="362" mass="42255">MARMLVRHYGSKEFDKKKLNKYLKIERDYLNILYWEIRAENYYLELQSIQLKSFAKLDKATEIKFKNYVIELDKMTNINTIFFKDLRYKVKIALYESQNDYNSIFQLSDKTYKELIKSKNKSNIILQNINLRRAFALIQLGRFEESISIGTKDMKNLPSGSLGWYFIAHYKLKALLYKADYGNAIKLIKLMLEDPGFSKLGGNHKELFGATLGYIHLIVNAGLAGDPIKMVKVLPEFKIGKFLNAIPVFSKDKLGINVSILLMHIGFLLQRKNYNAIIDRIDSLKQYAYKYLRKDDTFRSNCMIKMVVQMTKADFNPIRTERYTSDLYKQLEQVKLAGSGENIETEIIPYEVLWGIMKKAIQ</sequence>